<comment type="caution">
    <text evidence="7">The sequence shown here is derived from an EMBL/GenBank/DDBJ whole genome shotgun (WGS) entry which is preliminary data.</text>
</comment>
<dbReference type="InterPro" id="IPR036465">
    <property type="entry name" value="vWFA_dom_sf"/>
</dbReference>
<dbReference type="PANTHER" id="PTHR13532">
    <property type="match status" value="1"/>
</dbReference>
<evidence type="ECO:0000313" key="8">
    <source>
        <dbReference type="Proteomes" id="UP001476798"/>
    </source>
</evidence>
<dbReference type="InterPro" id="IPR045814">
    <property type="entry name" value="IntS14_b-barrel"/>
</dbReference>
<keyword evidence="8" id="KW-1185">Reference proteome</keyword>
<evidence type="ECO:0000259" key="5">
    <source>
        <dbReference type="Pfam" id="PF13519"/>
    </source>
</evidence>
<comment type="subunit">
    <text evidence="4">Component of the Integrator complex, composed of core subunits INTS1, INTS2, INTS3, INTS4, INTS5, INTS6, INTS7, INTS8, INTS9/RC74, INTS10, INTS11/CPSF3L, INTS12, INTS13, INTS14 and INTS15. The core complex associates with protein phosphatase 2A subunits PPP2CA and PPP2R1A, to form the Integrator-PP2A (INTAC) complex. INTS14 is part of the tail subcomplex, composed of INTS10, INTS13, INTS14 and INTS15.</text>
</comment>
<dbReference type="InterPro" id="IPR039841">
    <property type="entry name" value="INTS14"/>
</dbReference>
<dbReference type="InterPro" id="IPR002035">
    <property type="entry name" value="VWF_A"/>
</dbReference>
<organism evidence="7 8">
    <name type="scientific">Goodea atripinnis</name>
    <dbReference type="NCBI Taxonomy" id="208336"/>
    <lineage>
        <taxon>Eukaryota</taxon>
        <taxon>Metazoa</taxon>
        <taxon>Chordata</taxon>
        <taxon>Craniata</taxon>
        <taxon>Vertebrata</taxon>
        <taxon>Euteleostomi</taxon>
        <taxon>Actinopterygii</taxon>
        <taxon>Neopterygii</taxon>
        <taxon>Teleostei</taxon>
        <taxon>Neoteleostei</taxon>
        <taxon>Acanthomorphata</taxon>
        <taxon>Ovalentaria</taxon>
        <taxon>Atherinomorphae</taxon>
        <taxon>Cyprinodontiformes</taxon>
        <taxon>Goodeidae</taxon>
        <taxon>Goodea</taxon>
    </lineage>
</organism>
<evidence type="ECO:0000256" key="2">
    <source>
        <dbReference type="ARBA" id="ARBA00029992"/>
    </source>
</evidence>
<accession>A0ABV0NKC4</accession>
<evidence type="ECO:0000313" key="7">
    <source>
        <dbReference type="EMBL" id="MEQ2170682.1"/>
    </source>
</evidence>
<sequence>MPTVVLMDVSLSMTRPVSLDGSEEFQRKNLAVHGLNMLFEHMASNYRLEFTALMAFSSLWELLVPFTRDYNALQDALSNLEDYDKTCLELALQGVSSVVQQEWGSACPCQLQMTDTMDNLEELLRLSGGDGQIFTVDGLLCMKSVQAMMLIDRAYSPFHAVLHCGNLSSDVQVFPRPEPVVVDEEVEPIPRAVSTDLEIVGFIEIADISSPPVISRHLVLPIAVNKGWFCCSS</sequence>
<evidence type="ECO:0000256" key="3">
    <source>
        <dbReference type="ARBA" id="ARBA00061449"/>
    </source>
</evidence>
<reference evidence="7 8" key="1">
    <citation type="submission" date="2021-06" db="EMBL/GenBank/DDBJ databases">
        <authorList>
            <person name="Palmer J.M."/>
        </authorList>
    </citation>
    <scope>NUCLEOTIDE SEQUENCE [LARGE SCALE GENOMIC DNA]</scope>
    <source>
        <strain evidence="7 8">GA_2019</strain>
        <tissue evidence="7">Muscle</tissue>
    </source>
</reference>
<feature type="domain" description="Integrator complex subunit 14 beta-barrel" evidence="6">
    <location>
        <begin position="155"/>
        <end position="226"/>
    </location>
</feature>
<dbReference type="Proteomes" id="UP001476798">
    <property type="component" value="Unassembled WGS sequence"/>
</dbReference>
<dbReference type="Gene3D" id="3.40.50.410">
    <property type="entry name" value="von Willebrand factor, type A domain"/>
    <property type="match status" value="1"/>
</dbReference>
<evidence type="ECO:0000259" key="6">
    <source>
        <dbReference type="Pfam" id="PF19435"/>
    </source>
</evidence>
<protein>
    <recommendedName>
        <fullName evidence="1">Integrator complex subunit 14</fullName>
    </recommendedName>
    <alternativeName>
        <fullName evidence="2">von Willebrand factor A domain-containing protein 9</fullName>
    </alternativeName>
</protein>
<comment type="similarity">
    <text evidence="3">Belongs to the Integrator subunit 14 family.</text>
</comment>
<evidence type="ECO:0000256" key="4">
    <source>
        <dbReference type="ARBA" id="ARBA00065091"/>
    </source>
</evidence>
<dbReference type="Pfam" id="PF13519">
    <property type="entry name" value="VWA_2"/>
    <property type="match status" value="1"/>
</dbReference>
<dbReference type="PANTHER" id="PTHR13532:SF3">
    <property type="entry name" value="INTEGRATOR COMPLEX SUBUNIT 14"/>
    <property type="match status" value="1"/>
</dbReference>
<proteinExistence type="inferred from homology"/>
<gene>
    <name evidence="7" type="primary">INTS14</name>
    <name evidence="7" type="ORF">GOODEAATRI_002779</name>
</gene>
<dbReference type="Pfam" id="PF19435">
    <property type="entry name" value="IntS14_b-barrel"/>
    <property type="match status" value="1"/>
</dbReference>
<name>A0ABV0NKC4_9TELE</name>
<dbReference type="SUPFAM" id="SSF53300">
    <property type="entry name" value="vWA-like"/>
    <property type="match status" value="1"/>
</dbReference>
<evidence type="ECO:0000256" key="1">
    <source>
        <dbReference type="ARBA" id="ARBA00016816"/>
    </source>
</evidence>
<dbReference type="EMBL" id="JAHRIO010040082">
    <property type="protein sequence ID" value="MEQ2170682.1"/>
    <property type="molecule type" value="Genomic_DNA"/>
</dbReference>
<feature type="domain" description="VWFA" evidence="5">
    <location>
        <begin position="3"/>
        <end position="108"/>
    </location>
</feature>